<proteinExistence type="predicted"/>
<organism evidence="2 3">
    <name type="scientific">Sphagnurus paluster</name>
    <dbReference type="NCBI Taxonomy" id="117069"/>
    <lineage>
        <taxon>Eukaryota</taxon>
        <taxon>Fungi</taxon>
        <taxon>Dikarya</taxon>
        <taxon>Basidiomycota</taxon>
        <taxon>Agaricomycotina</taxon>
        <taxon>Agaricomycetes</taxon>
        <taxon>Agaricomycetidae</taxon>
        <taxon>Agaricales</taxon>
        <taxon>Tricholomatineae</taxon>
        <taxon>Lyophyllaceae</taxon>
        <taxon>Sphagnurus</taxon>
    </lineage>
</organism>
<evidence type="ECO:0000313" key="3">
    <source>
        <dbReference type="Proteomes" id="UP000717328"/>
    </source>
</evidence>
<reference evidence="2" key="2">
    <citation type="submission" date="2021-10" db="EMBL/GenBank/DDBJ databases">
        <title>Phylogenomics reveals ancestral predisposition of the termite-cultivated fungus Termitomyces towards a domesticated lifestyle.</title>
        <authorList>
            <person name="Auxier B."/>
            <person name="Grum-Grzhimaylo A."/>
            <person name="Cardenas M.E."/>
            <person name="Lodge J.D."/>
            <person name="Laessoe T."/>
            <person name="Pedersen O."/>
            <person name="Smith M.E."/>
            <person name="Kuyper T.W."/>
            <person name="Franco-Molano E.A."/>
            <person name="Baroni T.J."/>
            <person name="Aanen D.K."/>
        </authorList>
    </citation>
    <scope>NUCLEOTIDE SEQUENCE</scope>
    <source>
        <strain evidence="2">D49</strain>
    </source>
</reference>
<dbReference type="EMBL" id="JABCKI010005958">
    <property type="protein sequence ID" value="KAG5636245.1"/>
    <property type="molecule type" value="Genomic_DNA"/>
</dbReference>
<protein>
    <submittedName>
        <fullName evidence="2">Uncharacterized protein</fullName>
    </submittedName>
</protein>
<dbReference type="AlphaFoldDB" id="A0A9P7FS13"/>
<comment type="caution">
    <text evidence="2">The sequence shown here is derived from an EMBL/GenBank/DDBJ whole genome shotgun (WGS) entry which is preliminary data.</text>
</comment>
<keyword evidence="3" id="KW-1185">Reference proteome</keyword>
<evidence type="ECO:0000313" key="2">
    <source>
        <dbReference type="EMBL" id="KAG5636245.1"/>
    </source>
</evidence>
<dbReference type="Proteomes" id="UP000717328">
    <property type="component" value="Unassembled WGS sequence"/>
</dbReference>
<feature type="compositionally biased region" description="Basic and acidic residues" evidence="1">
    <location>
        <begin position="66"/>
        <end position="77"/>
    </location>
</feature>
<accession>A0A9P7FS13</accession>
<feature type="region of interest" description="Disordered" evidence="1">
    <location>
        <begin position="42"/>
        <end position="102"/>
    </location>
</feature>
<gene>
    <name evidence="2" type="ORF">H0H81_008676</name>
</gene>
<evidence type="ECO:0000256" key="1">
    <source>
        <dbReference type="SAM" id="MobiDB-lite"/>
    </source>
</evidence>
<reference evidence="2" key="1">
    <citation type="submission" date="2021-02" db="EMBL/GenBank/DDBJ databases">
        <authorList>
            <person name="Nieuwenhuis M."/>
            <person name="Van De Peppel L.J.J."/>
        </authorList>
    </citation>
    <scope>NUCLEOTIDE SEQUENCE</scope>
    <source>
        <strain evidence="2">D49</strain>
    </source>
</reference>
<sequence>MWWKDRGIRRLPTPYMPDARRHQLRSIIRRRAGHILDCAGRQAEEQGPTVADEQAVGEGIQDEDRDNTLDDTGRSVKGENSAGGGTKDGDCEGKGYAGGEAEGGRRYGVVVVQTSIKYYPMQ</sequence>
<name>A0A9P7FS13_9AGAR</name>